<proteinExistence type="predicted"/>
<feature type="region of interest" description="Disordered" evidence="1">
    <location>
        <begin position="1"/>
        <end position="22"/>
    </location>
</feature>
<organism evidence="2 3">
    <name type="scientific">Lentzea jiangxiensis</name>
    <dbReference type="NCBI Taxonomy" id="641025"/>
    <lineage>
        <taxon>Bacteria</taxon>
        <taxon>Bacillati</taxon>
        <taxon>Actinomycetota</taxon>
        <taxon>Actinomycetes</taxon>
        <taxon>Pseudonocardiales</taxon>
        <taxon>Pseudonocardiaceae</taxon>
        <taxon>Lentzea</taxon>
    </lineage>
</organism>
<dbReference type="EMBL" id="FNIX01000014">
    <property type="protein sequence ID" value="SDP78070.1"/>
    <property type="molecule type" value="Genomic_DNA"/>
</dbReference>
<evidence type="ECO:0000313" key="3">
    <source>
        <dbReference type="Proteomes" id="UP000199691"/>
    </source>
</evidence>
<accession>A0A1H0VHZ0</accession>
<keyword evidence="3" id="KW-1185">Reference proteome</keyword>
<feature type="compositionally biased region" description="Basic and acidic residues" evidence="1">
    <location>
        <begin position="8"/>
        <end position="21"/>
    </location>
</feature>
<dbReference type="Proteomes" id="UP000199691">
    <property type="component" value="Unassembled WGS sequence"/>
</dbReference>
<gene>
    <name evidence="2" type="ORF">SAMN05421507_114167</name>
</gene>
<reference evidence="3" key="1">
    <citation type="submission" date="2016-10" db="EMBL/GenBank/DDBJ databases">
        <authorList>
            <person name="Varghese N."/>
            <person name="Submissions S."/>
        </authorList>
    </citation>
    <scope>NUCLEOTIDE SEQUENCE [LARGE SCALE GENOMIC DNA]</scope>
    <source>
        <strain evidence="3">CGMCC 4.6609</strain>
    </source>
</reference>
<name>A0A1H0VHZ0_9PSEU</name>
<sequence>MQGCSQSYREDRLGTENERDPPVLSVDGRVTLRVAADFQSVRLSRQARTSWRSFSSAALGFAPTICFTGRPPWNRISVGTDMIW</sequence>
<evidence type="ECO:0000256" key="1">
    <source>
        <dbReference type="SAM" id="MobiDB-lite"/>
    </source>
</evidence>
<evidence type="ECO:0000313" key="2">
    <source>
        <dbReference type="EMBL" id="SDP78070.1"/>
    </source>
</evidence>
<protein>
    <submittedName>
        <fullName evidence="2">Uncharacterized protein</fullName>
    </submittedName>
</protein>
<dbReference type="AlphaFoldDB" id="A0A1H0VHZ0"/>